<comment type="caution">
    <text evidence="2">The sequence shown here is derived from an EMBL/GenBank/DDBJ whole genome shotgun (WGS) entry which is preliminary data.</text>
</comment>
<feature type="compositionally biased region" description="Polar residues" evidence="1">
    <location>
        <begin position="1"/>
        <end position="22"/>
    </location>
</feature>
<sequence>MTTNIAGNQTAPSTQRKSSLSNGRKGRRGVPYTTARYRHHKAELDALQAEERQLSGQLQHLLPVYHGRTRKVSIVAPSNAQREQLQWRHQAMIECKKRVRSEGHNRELKEIYRRHSNLFHSIRGILKDSSTFEVDSFIYLSLFVQCLSNRVVLLFRDTPLFQLDNTKLILTELTSHLSEMYLERDMVLSPLRNKLSIALCTKEDHVSSHKVTLRTTSVTPLECSIKGSGSALWNYVTDVSNSTCKESYVWQLSSNR</sequence>
<dbReference type="Proteomes" id="UP000198211">
    <property type="component" value="Unassembled WGS sequence"/>
</dbReference>
<evidence type="ECO:0000256" key="1">
    <source>
        <dbReference type="SAM" id="MobiDB-lite"/>
    </source>
</evidence>
<keyword evidence="3" id="KW-1185">Reference proteome</keyword>
<dbReference type="AlphaFoldDB" id="A0A225V025"/>
<organism evidence="2 3">
    <name type="scientific">Phytophthora megakarya</name>
    <dbReference type="NCBI Taxonomy" id="4795"/>
    <lineage>
        <taxon>Eukaryota</taxon>
        <taxon>Sar</taxon>
        <taxon>Stramenopiles</taxon>
        <taxon>Oomycota</taxon>
        <taxon>Peronosporomycetes</taxon>
        <taxon>Peronosporales</taxon>
        <taxon>Peronosporaceae</taxon>
        <taxon>Phytophthora</taxon>
    </lineage>
</organism>
<feature type="region of interest" description="Disordered" evidence="1">
    <location>
        <begin position="1"/>
        <end position="31"/>
    </location>
</feature>
<reference evidence="3" key="1">
    <citation type="submission" date="2017-03" db="EMBL/GenBank/DDBJ databases">
        <title>Phytopthora megakarya and P. palmivora, two closely related causual agents of cacao black pod achieved similar genome size and gene model numbers by different mechanisms.</title>
        <authorList>
            <person name="Ali S."/>
            <person name="Shao J."/>
            <person name="Larry D.J."/>
            <person name="Kronmiller B."/>
            <person name="Shen D."/>
            <person name="Strem M.D."/>
            <person name="Melnick R.L."/>
            <person name="Guiltinan M.J."/>
            <person name="Tyler B.M."/>
            <person name="Meinhardt L.W."/>
            <person name="Bailey B.A."/>
        </authorList>
    </citation>
    <scope>NUCLEOTIDE SEQUENCE [LARGE SCALE GENOMIC DNA]</scope>
    <source>
        <strain evidence="3">zdho120</strain>
    </source>
</reference>
<evidence type="ECO:0000313" key="2">
    <source>
        <dbReference type="EMBL" id="OWY98186.1"/>
    </source>
</evidence>
<name>A0A225V025_9STRA</name>
<proteinExistence type="predicted"/>
<evidence type="ECO:0000313" key="3">
    <source>
        <dbReference type="Proteomes" id="UP000198211"/>
    </source>
</evidence>
<dbReference type="OrthoDB" id="129396at2759"/>
<dbReference type="EMBL" id="NBNE01009650">
    <property type="protein sequence ID" value="OWY98186.1"/>
    <property type="molecule type" value="Genomic_DNA"/>
</dbReference>
<accession>A0A225V025</accession>
<gene>
    <name evidence="2" type="ORF">PHMEG_00031107</name>
</gene>
<protein>
    <submittedName>
        <fullName evidence="2">Uncharacterized protein</fullName>
    </submittedName>
</protein>